<keyword evidence="1" id="KW-0175">Coiled coil</keyword>
<dbReference type="HOGENOM" id="CLU_471268_0_0_1"/>
<sequence length="579" mass="64452">MALPLLMNNNEFNHALEVFRNVSSNSKAVSRARFLHVDAHVATDVDVYIPVAIAVNAPPLPGANAEVYKLPKFHVHALATFTAVGMQLAHYSPKLITDPAEASQQAKHFQQFLTVLVTTFPQYVYLTAAASEDMSGSCDTIWKDVSDYLQRTHDTETANQITKTLQKALLHVPTLAHVEDNTSVRALYTLFSFRSPATNPELNMYWADATMTKKAGKITTWEATITITSFTAKLNSNSLAADANALAKEISHPRCSLLILSNPSPNPECFTIPSSPIQYHSYVVLLHTSLQESSTPFQWPGGLTKLSNPHTFASGSPGESKPELLKEFRRESLSRIRSRKGKNKSRLLVCSQGVCRSSRGSNSRTPSPGCRSWHSVKGIKRAVKGHKGSGRSRQDKKAKDEALLRLEAEKLAREKAEAAAKQRVERIQRKSEADLRAHRDEIHKLEQEVCKLKLSARELSLSMDLSEQDAVAMCYGCFLDVLGRAGRLEIAEDMICNMPFEPSACKTHSDIARALRVTNYINHFAPDKKTQSCMLLANTYAAWWLWTRAIGLATRAGDERALEEFFEELEQEQEAIEIS</sequence>
<name>D8T2N3_SELML</name>
<protein>
    <submittedName>
        <fullName evidence="2">Uncharacterized protein</fullName>
    </submittedName>
</protein>
<organism evidence="3">
    <name type="scientific">Selaginella moellendorffii</name>
    <name type="common">Spikemoss</name>
    <dbReference type="NCBI Taxonomy" id="88036"/>
    <lineage>
        <taxon>Eukaryota</taxon>
        <taxon>Viridiplantae</taxon>
        <taxon>Streptophyta</taxon>
        <taxon>Embryophyta</taxon>
        <taxon>Tracheophyta</taxon>
        <taxon>Lycopodiopsida</taxon>
        <taxon>Selaginellales</taxon>
        <taxon>Selaginellaceae</taxon>
        <taxon>Selaginella</taxon>
    </lineage>
</organism>
<dbReference type="InParanoid" id="D8T2N3"/>
<dbReference type="KEGG" id="smo:SELMODRAFT_447835"/>
<dbReference type="AlphaFoldDB" id="D8T2N3"/>
<dbReference type="eggNOG" id="KOG4197">
    <property type="taxonomic scope" value="Eukaryota"/>
</dbReference>
<dbReference type="PANTHER" id="PTHR46405:SF3">
    <property type="entry name" value="RING_U-BOX SUPERFAMILY PROTEIN"/>
    <property type="match status" value="1"/>
</dbReference>
<evidence type="ECO:0000313" key="3">
    <source>
        <dbReference type="Proteomes" id="UP000001514"/>
    </source>
</evidence>
<evidence type="ECO:0000313" key="2">
    <source>
        <dbReference type="EMBL" id="EFJ09135.1"/>
    </source>
</evidence>
<proteinExistence type="predicted"/>
<reference evidence="2 3" key="1">
    <citation type="journal article" date="2011" name="Science">
        <title>The Selaginella genome identifies genetic changes associated with the evolution of vascular plants.</title>
        <authorList>
            <person name="Banks J.A."/>
            <person name="Nishiyama T."/>
            <person name="Hasebe M."/>
            <person name="Bowman J.L."/>
            <person name="Gribskov M."/>
            <person name="dePamphilis C."/>
            <person name="Albert V.A."/>
            <person name="Aono N."/>
            <person name="Aoyama T."/>
            <person name="Ambrose B.A."/>
            <person name="Ashton N.W."/>
            <person name="Axtell M.J."/>
            <person name="Barker E."/>
            <person name="Barker M.S."/>
            <person name="Bennetzen J.L."/>
            <person name="Bonawitz N.D."/>
            <person name="Chapple C."/>
            <person name="Cheng C."/>
            <person name="Correa L.G."/>
            <person name="Dacre M."/>
            <person name="DeBarry J."/>
            <person name="Dreyer I."/>
            <person name="Elias M."/>
            <person name="Engstrom E.M."/>
            <person name="Estelle M."/>
            <person name="Feng L."/>
            <person name="Finet C."/>
            <person name="Floyd S.K."/>
            <person name="Frommer W.B."/>
            <person name="Fujita T."/>
            <person name="Gramzow L."/>
            <person name="Gutensohn M."/>
            <person name="Harholt J."/>
            <person name="Hattori M."/>
            <person name="Heyl A."/>
            <person name="Hirai T."/>
            <person name="Hiwatashi Y."/>
            <person name="Ishikawa M."/>
            <person name="Iwata M."/>
            <person name="Karol K.G."/>
            <person name="Koehler B."/>
            <person name="Kolukisaoglu U."/>
            <person name="Kubo M."/>
            <person name="Kurata T."/>
            <person name="Lalonde S."/>
            <person name="Li K."/>
            <person name="Li Y."/>
            <person name="Litt A."/>
            <person name="Lyons E."/>
            <person name="Manning G."/>
            <person name="Maruyama T."/>
            <person name="Michael T.P."/>
            <person name="Mikami K."/>
            <person name="Miyazaki S."/>
            <person name="Morinaga S."/>
            <person name="Murata T."/>
            <person name="Mueller-Roeber B."/>
            <person name="Nelson D.R."/>
            <person name="Obara M."/>
            <person name="Oguri Y."/>
            <person name="Olmstead R.G."/>
            <person name="Onodera N."/>
            <person name="Petersen B.L."/>
            <person name="Pils B."/>
            <person name="Prigge M."/>
            <person name="Rensing S.A."/>
            <person name="Riano-Pachon D.M."/>
            <person name="Roberts A.W."/>
            <person name="Sato Y."/>
            <person name="Scheller H.V."/>
            <person name="Schulz B."/>
            <person name="Schulz C."/>
            <person name="Shakirov E.V."/>
            <person name="Shibagaki N."/>
            <person name="Shinohara N."/>
            <person name="Shippen D.E."/>
            <person name="Soerensen I."/>
            <person name="Sotooka R."/>
            <person name="Sugimoto N."/>
            <person name="Sugita M."/>
            <person name="Sumikawa N."/>
            <person name="Tanurdzic M."/>
            <person name="Theissen G."/>
            <person name="Ulvskov P."/>
            <person name="Wakazuki S."/>
            <person name="Weng J.K."/>
            <person name="Willats W.W."/>
            <person name="Wipf D."/>
            <person name="Wolf P.G."/>
            <person name="Yang L."/>
            <person name="Zimmer A.D."/>
            <person name="Zhu Q."/>
            <person name="Mitros T."/>
            <person name="Hellsten U."/>
            <person name="Loque D."/>
            <person name="Otillar R."/>
            <person name="Salamov A."/>
            <person name="Schmutz J."/>
            <person name="Shapiro H."/>
            <person name="Lindquist E."/>
            <person name="Lucas S."/>
            <person name="Rokhsar D."/>
            <person name="Grigoriev I.V."/>
        </authorList>
    </citation>
    <scope>NUCLEOTIDE SEQUENCE [LARGE SCALE GENOMIC DNA]</scope>
</reference>
<gene>
    <name evidence="2" type="ORF">SELMODRAFT_447835</name>
</gene>
<keyword evidence="3" id="KW-1185">Reference proteome</keyword>
<dbReference type="EMBL" id="GL377666">
    <property type="protein sequence ID" value="EFJ09135.1"/>
    <property type="molecule type" value="Genomic_DNA"/>
</dbReference>
<dbReference type="PANTHER" id="PTHR46405">
    <property type="entry name" value="OS05G0141500 PROTEIN"/>
    <property type="match status" value="1"/>
</dbReference>
<feature type="coiled-coil region" evidence="1">
    <location>
        <begin position="399"/>
        <end position="448"/>
    </location>
</feature>
<accession>D8T2N3</accession>
<dbReference type="Gramene" id="EFJ09135">
    <property type="protein sequence ID" value="EFJ09135"/>
    <property type="gene ID" value="SELMODRAFT_447835"/>
</dbReference>
<evidence type="ECO:0000256" key="1">
    <source>
        <dbReference type="SAM" id="Coils"/>
    </source>
</evidence>
<dbReference type="InterPro" id="IPR046934">
    <property type="entry name" value="PIR2-like"/>
</dbReference>
<dbReference type="Proteomes" id="UP000001514">
    <property type="component" value="Unassembled WGS sequence"/>
</dbReference>